<gene>
    <name evidence="1" type="ORF">JGUZn3_06720</name>
</gene>
<dbReference type="KEGG" id="ebla:JGUZn3_06720"/>
<keyword evidence="2" id="KW-1185">Reference proteome</keyword>
<accession>A0A7H1NQ54</accession>
<proteinExistence type="predicted"/>
<dbReference type="InterPro" id="IPR016064">
    <property type="entry name" value="NAD/diacylglycerol_kinase_sf"/>
</dbReference>
<organism evidence="1 2">
    <name type="scientific">Entomobacter blattae</name>
    <dbReference type="NCBI Taxonomy" id="2762277"/>
    <lineage>
        <taxon>Bacteria</taxon>
        <taxon>Pseudomonadati</taxon>
        <taxon>Pseudomonadota</taxon>
        <taxon>Alphaproteobacteria</taxon>
        <taxon>Acetobacterales</taxon>
        <taxon>Acetobacteraceae</taxon>
        <taxon>Entomobacter</taxon>
    </lineage>
</organism>
<dbReference type="AlphaFoldDB" id="A0A7H1NQ54"/>
<dbReference type="SUPFAM" id="SSF111331">
    <property type="entry name" value="NAD kinase/diacylglycerol kinase-like"/>
    <property type="match status" value="1"/>
</dbReference>
<evidence type="ECO:0000313" key="1">
    <source>
        <dbReference type="EMBL" id="QNT77914.1"/>
    </source>
</evidence>
<name>A0A7H1NQ54_9PROT</name>
<dbReference type="Proteomes" id="UP000516349">
    <property type="component" value="Chromosome"/>
</dbReference>
<dbReference type="EMBL" id="CP060244">
    <property type="protein sequence ID" value="QNT77914.1"/>
    <property type="molecule type" value="Genomic_DNA"/>
</dbReference>
<evidence type="ECO:0008006" key="3">
    <source>
        <dbReference type="Google" id="ProtNLM"/>
    </source>
</evidence>
<protein>
    <recommendedName>
        <fullName evidence="3">NAD(+) kinase</fullName>
    </recommendedName>
</protein>
<reference evidence="1 2" key="1">
    <citation type="submission" date="2020-08" db="EMBL/GenBank/DDBJ databases">
        <title>Complete genome sequence of Entomobacter blattae G55GP.</title>
        <authorList>
            <person name="Poehlein A."/>
            <person name="Guzman J."/>
            <person name="Daniel R."/>
            <person name="Vilcinskas A."/>
        </authorList>
    </citation>
    <scope>NUCLEOTIDE SEQUENCE [LARGE SCALE GENOMIC DNA]</scope>
    <source>
        <strain evidence="1 2">G55GP</strain>
    </source>
</reference>
<evidence type="ECO:0000313" key="2">
    <source>
        <dbReference type="Proteomes" id="UP000516349"/>
    </source>
</evidence>
<sequence length="104" mass="12156">MLYKLVVFISFNKNKTVFSVQEAPRLWILRDHLHRNLSQENQKHPQRVLRLLPLIPLLPNNIVKKFTALYGNFSSEESEVIISIGGDGFMLETLHKSFFFNNNN</sequence>